<name>F1A1J8_DICPU</name>
<dbReference type="VEuPathDB" id="AmoebaDB:DICPUDRAFT_84089"/>
<dbReference type="KEGG" id="dpp:DICPUDRAFT_84089"/>
<protein>
    <submittedName>
        <fullName evidence="1">Uncharacterized protein</fullName>
    </submittedName>
</protein>
<gene>
    <name evidence="1" type="ORF">DICPUDRAFT_84089</name>
</gene>
<evidence type="ECO:0000313" key="2">
    <source>
        <dbReference type="Proteomes" id="UP000001064"/>
    </source>
</evidence>
<accession>F1A1J8</accession>
<dbReference type="InParanoid" id="F1A1J8"/>
<dbReference type="GeneID" id="10504856"/>
<dbReference type="AlphaFoldDB" id="F1A1J8"/>
<dbReference type="EMBL" id="GL871375">
    <property type="protein sequence ID" value="EGC29937.1"/>
    <property type="molecule type" value="Genomic_DNA"/>
</dbReference>
<sequence>MDPLDELFGDMDMNELVHIHAQNYKNYLYSLDQNFPGTAPNIPEVGEQPMENEQLEIIEPSQIYVSSQCVGSGFCSQVFIGTHNDREVACKRCLLKGDMFYNEAANLKLPNPTIFSQILLDSQVRLILFYYYGICP</sequence>
<organism evidence="1 2">
    <name type="scientific">Dictyostelium purpureum</name>
    <name type="common">Slime mold</name>
    <dbReference type="NCBI Taxonomy" id="5786"/>
    <lineage>
        <taxon>Eukaryota</taxon>
        <taxon>Amoebozoa</taxon>
        <taxon>Evosea</taxon>
        <taxon>Eumycetozoa</taxon>
        <taxon>Dictyostelia</taxon>
        <taxon>Dictyosteliales</taxon>
        <taxon>Dictyosteliaceae</taxon>
        <taxon>Dictyostelium</taxon>
    </lineage>
</organism>
<keyword evidence="2" id="KW-1185">Reference proteome</keyword>
<evidence type="ECO:0000313" key="1">
    <source>
        <dbReference type="EMBL" id="EGC29937.1"/>
    </source>
</evidence>
<dbReference type="RefSeq" id="XP_003293540.1">
    <property type="nucleotide sequence ID" value="XM_003293492.1"/>
</dbReference>
<reference evidence="2" key="1">
    <citation type="journal article" date="2011" name="Genome Biol.">
        <title>Comparative genomics of the social amoebae Dictyostelium discoideum and Dictyostelium purpureum.</title>
        <authorList>
            <consortium name="US DOE Joint Genome Institute (JGI-PGF)"/>
            <person name="Sucgang R."/>
            <person name="Kuo A."/>
            <person name="Tian X."/>
            <person name="Salerno W."/>
            <person name="Parikh A."/>
            <person name="Feasley C.L."/>
            <person name="Dalin E."/>
            <person name="Tu H."/>
            <person name="Huang E."/>
            <person name="Barry K."/>
            <person name="Lindquist E."/>
            <person name="Shapiro H."/>
            <person name="Bruce D."/>
            <person name="Schmutz J."/>
            <person name="Salamov A."/>
            <person name="Fey P."/>
            <person name="Gaudet P."/>
            <person name="Anjard C."/>
            <person name="Babu M.M."/>
            <person name="Basu S."/>
            <person name="Bushmanova Y."/>
            <person name="van der Wel H."/>
            <person name="Katoh-Kurasawa M."/>
            <person name="Dinh C."/>
            <person name="Coutinho P.M."/>
            <person name="Saito T."/>
            <person name="Elias M."/>
            <person name="Schaap P."/>
            <person name="Kay R.R."/>
            <person name="Henrissat B."/>
            <person name="Eichinger L."/>
            <person name="Rivero F."/>
            <person name="Putnam N.H."/>
            <person name="West C.M."/>
            <person name="Loomis W.F."/>
            <person name="Chisholm R.L."/>
            <person name="Shaulsky G."/>
            <person name="Strassmann J.E."/>
            <person name="Queller D.C."/>
            <person name="Kuspa A."/>
            <person name="Grigoriev I.V."/>
        </authorList>
    </citation>
    <scope>NUCLEOTIDE SEQUENCE [LARGE SCALE GENOMIC DNA]</scope>
    <source>
        <strain evidence="2">QSDP1</strain>
    </source>
</reference>
<dbReference type="Proteomes" id="UP000001064">
    <property type="component" value="Unassembled WGS sequence"/>
</dbReference>
<proteinExistence type="predicted"/>